<evidence type="ECO:0000256" key="9">
    <source>
        <dbReference type="ARBA" id="ARBA00023012"/>
    </source>
</evidence>
<dbReference type="InterPro" id="IPR003594">
    <property type="entry name" value="HATPase_dom"/>
</dbReference>
<dbReference type="PROSITE" id="PS50885">
    <property type="entry name" value="HAMP"/>
    <property type="match status" value="1"/>
</dbReference>
<dbReference type="InterPro" id="IPR003661">
    <property type="entry name" value="HisK_dim/P_dom"/>
</dbReference>
<dbReference type="STRING" id="1688.BCUN_1327"/>
<keyword evidence="5 15" id="KW-0808">Transferase</keyword>
<dbReference type="Gene3D" id="3.30.565.10">
    <property type="entry name" value="Histidine kinase-like ATPase, C-terminal domain"/>
    <property type="match status" value="1"/>
</dbReference>
<dbReference type="SMART" id="SM00304">
    <property type="entry name" value="HAMP"/>
    <property type="match status" value="1"/>
</dbReference>
<keyword evidence="7" id="KW-0418">Kinase</keyword>
<feature type="transmembrane region" description="Helical" evidence="12">
    <location>
        <begin position="203"/>
        <end position="226"/>
    </location>
</feature>
<dbReference type="Proteomes" id="UP000029067">
    <property type="component" value="Unassembled WGS sequence"/>
</dbReference>
<feature type="domain" description="HAMP" evidence="14">
    <location>
        <begin position="227"/>
        <end position="280"/>
    </location>
</feature>
<dbReference type="InterPro" id="IPR036890">
    <property type="entry name" value="HATPase_C_sf"/>
</dbReference>
<dbReference type="PRINTS" id="PR00344">
    <property type="entry name" value="BCTRLSENSOR"/>
</dbReference>
<accession>A0A087AX59</accession>
<dbReference type="Pfam" id="PF00512">
    <property type="entry name" value="HisKA"/>
    <property type="match status" value="1"/>
</dbReference>
<evidence type="ECO:0000256" key="2">
    <source>
        <dbReference type="ARBA" id="ARBA00004236"/>
    </source>
</evidence>
<comment type="caution">
    <text evidence="15">The sequence shown here is derived from an EMBL/GenBank/DDBJ whole genome shotgun (WGS) entry which is preliminary data.</text>
</comment>
<evidence type="ECO:0000256" key="11">
    <source>
        <dbReference type="SAM" id="MobiDB-lite"/>
    </source>
</evidence>
<keyword evidence="10 12" id="KW-0472">Membrane</keyword>
<evidence type="ECO:0000259" key="14">
    <source>
        <dbReference type="PROSITE" id="PS50885"/>
    </source>
</evidence>
<dbReference type="AlphaFoldDB" id="A0A087AX59"/>
<dbReference type="Pfam" id="PF02518">
    <property type="entry name" value="HATPase_c"/>
    <property type="match status" value="1"/>
</dbReference>
<dbReference type="InterPro" id="IPR005467">
    <property type="entry name" value="His_kinase_dom"/>
</dbReference>
<keyword evidence="6 12" id="KW-0812">Transmembrane</keyword>
<evidence type="ECO:0000256" key="7">
    <source>
        <dbReference type="ARBA" id="ARBA00022777"/>
    </source>
</evidence>
<keyword evidence="16" id="KW-1185">Reference proteome</keyword>
<dbReference type="GO" id="GO:0005886">
    <property type="term" value="C:plasma membrane"/>
    <property type="evidence" value="ECO:0007669"/>
    <property type="project" value="UniProtKB-SubCell"/>
</dbReference>
<dbReference type="SUPFAM" id="SSF158472">
    <property type="entry name" value="HAMP domain-like"/>
    <property type="match status" value="1"/>
</dbReference>
<dbReference type="RefSeq" id="WP_051920849.1">
    <property type="nucleotide sequence ID" value="NZ_JGYV01000008.1"/>
</dbReference>
<dbReference type="InterPro" id="IPR003660">
    <property type="entry name" value="HAMP_dom"/>
</dbReference>
<gene>
    <name evidence="15" type="ORF">BCUN_1327</name>
</gene>
<evidence type="ECO:0000259" key="13">
    <source>
        <dbReference type="PROSITE" id="PS50109"/>
    </source>
</evidence>
<dbReference type="SMART" id="SM00387">
    <property type="entry name" value="HATPase_c"/>
    <property type="match status" value="1"/>
</dbReference>
<dbReference type="FunFam" id="1.10.287.130:FF:000001">
    <property type="entry name" value="Two-component sensor histidine kinase"/>
    <property type="match status" value="1"/>
</dbReference>
<evidence type="ECO:0000256" key="12">
    <source>
        <dbReference type="SAM" id="Phobius"/>
    </source>
</evidence>
<dbReference type="OrthoDB" id="9786919at2"/>
<dbReference type="eggNOG" id="COG3850">
    <property type="taxonomic scope" value="Bacteria"/>
</dbReference>
<evidence type="ECO:0000256" key="5">
    <source>
        <dbReference type="ARBA" id="ARBA00022679"/>
    </source>
</evidence>
<name>A0A087AX59_9BIFI</name>
<dbReference type="Gene3D" id="1.10.287.130">
    <property type="match status" value="1"/>
</dbReference>
<evidence type="ECO:0000313" key="16">
    <source>
        <dbReference type="Proteomes" id="UP000029067"/>
    </source>
</evidence>
<dbReference type="CDD" id="cd06225">
    <property type="entry name" value="HAMP"/>
    <property type="match status" value="1"/>
</dbReference>
<dbReference type="EMBL" id="JGYV01000008">
    <property type="protein sequence ID" value="KFI63359.1"/>
    <property type="molecule type" value="Genomic_DNA"/>
</dbReference>
<keyword evidence="8 12" id="KW-1133">Transmembrane helix</keyword>
<dbReference type="Gene3D" id="6.10.340.10">
    <property type="match status" value="1"/>
</dbReference>
<reference evidence="15 16" key="1">
    <citation type="submission" date="2014-03" db="EMBL/GenBank/DDBJ databases">
        <title>Genomics of Bifidobacteria.</title>
        <authorList>
            <person name="Ventura M."/>
            <person name="Milani C."/>
            <person name="Lugli G.A."/>
        </authorList>
    </citation>
    <scope>NUCLEOTIDE SEQUENCE [LARGE SCALE GENOMIC DNA]</scope>
    <source>
        <strain evidence="15 16">LMG 10738</strain>
    </source>
</reference>
<dbReference type="CDD" id="cd00082">
    <property type="entry name" value="HisKA"/>
    <property type="match status" value="1"/>
</dbReference>
<dbReference type="Pfam" id="PF00672">
    <property type="entry name" value="HAMP"/>
    <property type="match status" value="1"/>
</dbReference>
<feature type="transmembrane region" description="Helical" evidence="12">
    <location>
        <begin position="30"/>
        <end position="53"/>
    </location>
</feature>
<evidence type="ECO:0000256" key="1">
    <source>
        <dbReference type="ARBA" id="ARBA00000085"/>
    </source>
</evidence>
<protein>
    <recommendedName>
        <fullName evidence="3">histidine kinase</fullName>
        <ecNumber evidence="3">2.7.13.3</ecNumber>
    </recommendedName>
</protein>
<feature type="region of interest" description="Disordered" evidence="11">
    <location>
        <begin position="1"/>
        <end position="20"/>
    </location>
</feature>
<evidence type="ECO:0000256" key="4">
    <source>
        <dbReference type="ARBA" id="ARBA00022553"/>
    </source>
</evidence>
<comment type="catalytic activity">
    <reaction evidence="1">
        <text>ATP + protein L-histidine = ADP + protein N-phospho-L-histidine.</text>
        <dbReference type="EC" id="2.7.13.3"/>
    </reaction>
</comment>
<sequence length="577" mass="62643">MNQPATGQASQDAAGRKAPRRSDVPLSVKLVSMIIVLLSVGAASISWAICTLVNNYMTKRTDDQLLQQASLVVNNVHELNEKANVSNSLITYYVELYDELNGQTTIMLQPVYKNDIISRPQLPEDGDLGQYQLGVPFTTPAIVDTAKATRQPDHSTLEMAHYPWRVVALQLDCRKSADGPMQHCGIIYIGLSMGNQIELVNKLTHFCAMVGISVVLLGGVLSALAVQHALSPLKRIEKTAAKIADGDLSQRVPYAQYNTEMGSLARSLNSMLARIERSFRQQQRTTEKMKRFVSDASHELRTPLAAIHGYAELYRMQRQAPDALERADDSIAHIEASSARMTLLVEDLLSLARLDEGHGIDMTQHINLGAVMRDCADDLHALDPERVIRTGIVGLNAAAPAPPRLEMVTGALPDVALVADGTRLHQIVTNIVGNIHRYTPADSPVELSLGVIGLDLDAGELDEMAPDGNSLQLILEAAARFRTTRQGTMVAVARFTDHGPGVPEESLSRIFERFYTSDPSRARQKGGTGLGMAIALSVVRAHHGFICATQSDGGGLTFTIVMPLEQPPTGKDALQSA</sequence>
<proteinExistence type="predicted"/>
<comment type="subcellular location">
    <subcellularLocation>
        <location evidence="2">Cell membrane</location>
    </subcellularLocation>
</comment>
<evidence type="ECO:0000256" key="6">
    <source>
        <dbReference type="ARBA" id="ARBA00022692"/>
    </source>
</evidence>
<keyword evidence="4" id="KW-0597">Phosphoprotein</keyword>
<dbReference type="PROSITE" id="PS50109">
    <property type="entry name" value="HIS_KIN"/>
    <property type="match status" value="1"/>
</dbReference>
<feature type="domain" description="Histidine kinase" evidence="13">
    <location>
        <begin position="295"/>
        <end position="566"/>
    </location>
</feature>
<evidence type="ECO:0000256" key="3">
    <source>
        <dbReference type="ARBA" id="ARBA00012438"/>
    </source>
</evidence>
<organism evidence="15 16">
    <name type="scientific">Bifidobacterium cuniculi</name>
    <dbReference type="NCBI Taxonomy" id="1688"/>
    <lineage>
        <taxon>Bacteria</taxon>
        <taxon>Bacillati</taxon>
        <taxon>Actinomycetota</taxon>
        <taxon>Actinomycetes</taxon>
        <taxon>Bifidobacteriales</taxon>
        <taxon>Bifidobacteriaceae</taxon>
        <taxon>Bifidobacterium</taxon>
    </lineage>
</organism>
<dbReference type="InterPro" id="IPR004358">
    <property type="entry name" value="Sig_transdc_His_kin-like_C"/>
</dbReference>
<dbReference type="GO" id="GO:0000155">
    <property type="term" value="F:phosphorelay sensor kinase activity"/>
    <property type="evidence" value="ECO:0007669"/>
    <property type="project" value="InterPro"/>
</dbReference>
<dbReference type="eggNOG" id="COG5002">
    <property type="taxonomic scope" value="Bacteria"/>
</dbReference>
<dbReference type="PANTHER" id="PTHR45436:SF5">
    <property type="entry name" value="SENSOR HISTIDINE KINASE TRCS"/>
    <property type="match status" value="1"/>
</dbReference>
<dbReference type="SUPFAM" id="SSF47384">
    <property type="entry name" value="Homodimeric domain of signal transducing histidine kinase"/>
    <property type="match status" value="1"/>
</dbReference>
<dbReference type="SMART" id="SM00388">
    <property type="entry name" value="HisKA"/>
    <property type="match status" value="1"/>
</dbReference>
<dbReference type="CDD" id="cd00075">
    <property type="entry name" value="HATPase"/>
    <property type="match status" value="1"/>
</dbReference>
<dbReference type="InterPro" id="IPR036097">
    <property type="entry name" value="HisK_dim/P_sf"/>
</dbReference>
<dbReference type="PANTHER" id="PTHR45436">
    <property type="entry name" value="SENSOR HISTIDINE KINASE YKOH"/>
    <property type="match status" value="1"/>
</dbReference>
<dbReference type="EC" id="2.7.13.3" evidence="3"/>
<dbReference type="SUPFAM" id="SSF55874">
    <property type="entry name" value="ATPase domain of HSP90 chaperone/DNA topoisomerase II/histidine kinase"/>
    <property type="match status" value="1"/>
</dbReference>
<dbReference type="InterPro" id="IPR050428">
    <property type="entry name" value="TCS_sensor_his_kinase"/>
</dbReference>
<evidence type="ECO:0000313" key="15">
    <source>
        <dbReference type="EMBL" id="KFI63359.1"/>
    </source>
</evidence>
<evidence type="ECO:0000256" key="8">
    <source>
        <dbReference type="ARBA" id="ARBA00022989"/>
    </source>
</evidence>
<keyword evidence="9" id="KW-0902">Two-component regulatory system</keyword>
<evidence type="ECO:0000256" key="10">
    <source>
        <dbReference type="ARBA" id="ARBA00023136"/>
    </source>
</evidence>
<feature type="compositionally biased region" description="Polar residues" evidence="11">
    <location>
        <begin position="1"/>
        <end position="11"/>
    </location>
</feature>